<proteinExistence type="predicted"/>
<dbReference type="RefSeq" id="WP_377907601.1">
    <property type="nucleotide sequence ID" value="NZ_JBHSGK010000001.1"/>
</dbReference>
<dbReference type="CDD" id="cd00043">
    <property type="entry name" value="CYCLIN_SF"/>
    <property type="match status" value="1"/>
</dbReference>
<dbReference type="Gene3D" id="3.10.450.50">
    <property type="match status" value="1"/>
</dbReference>
<dbReference type="SUPFAM" id="SSF103642">
    <property type="entry name" value="Sec-C motif"/>
    <property type="match status" value="1"/>
</dbReference>
<dbReference type="Pfam" id="PF02810">
    <property type="entry name" value="SEC-C"/>
    <property type="match status" value="1"/>
</dbReference>
<reference evidence="2" key="1">
    <citation type="journal article" date="2019" name="Int. J. Syst. Evol. Microbiol.">
        <title>The Global Catalogue of Microorganisms (GCM) 10K type strain sequencing project: providing services to taxonomists for standard genome sequencing and annotation.</title>
        <authorList>
            <consortium name="The Broad Institute Genomics Platform"/>
            <consortium name="The Broad Institute Genome Sequencing Center for Infectious Disease"/>
            <person name="Wu L."/>
            <person name="Ma J."/>
        </authorList>
    </citation>
    <scope>NUCLEOTIDE SEQUENCE [LARGE SCALE GENOMIC DNA]</scope>
    <source>
        <strain evidence="2">JCM 12165</strain>
    </source>
</reference>
<dbReference type="InterPro" id="IPR004027">
    <property type="entry name" value="SEC_C_motif"/>
</dbReference>
<evidence type="ECO:0000313" key="1">
    <source>
        <dbReference type="EMBL" id="MFC4734971.1"/>
    </source>
</evidence>
<dbReference type="Proteomes" id="UP001595896">
    <property type="component" value="Unassembled WGS sequence"/>
</dbReference>
<comment type="caution">
    <text evidence="1">The sequence shown here is derived from an EMBL/GenBank/DDBJ whole genome shotgun (WGS) entry which is preliminary data.</text>
</comment>
<gene>
    <name evidence="1" type="ORF">ACFO4L_00100</name>
</gene>
<protein>
    <submittedName>
        <fullName evidence="1">SEC-C metal-binding domain-containing protein</fullName>
    </submittedName>
</protein>
<dbReference type="InterPro" id="IPR058292">
    <property type="entry name" value="DUF7986"/>
</dbReference>
<keyword evidence="2" id="KW-1185">Reference proteome</keyword>
<accession>A0ABV9NS29</accession>
<sequence>MATLKRNDPCPCGSGKKYKKCCLKKLETKSKFDMADVRAFNELLPKLFDYSKAFDDQIKTEYDKKTAAFESLAVPDARAFSQLLFHWMLFNWKLKDKTILERFVDEHHDSYTPAFQEFLGAWQKLEPSLFEVVHADSEYIALKNVWTDKSQTIQKTPSSQTIEGGSYVIGYLYPTPDGPALGSDAVELPSKLAEAFLNECTRVEITKQKHFTKQFDQLLQLLGAVLETGPVFDKQEAYETILSELSARKRVRAASASMLRRFLYQKAPRITKPAAYAASLHYWAARELPDEEPLSQQACAEQYGVSKSTISAKVKQLTAFEQS</sequence>
<organism evidence="1 2">
    <name type="scientific">Bacillus daqingensis</name>
    <dbReference type="NCBI Taxonomy" id="872396"/>
    <lineage>
        <taxon>Bacteria</taxon>
        <taxon>Bacillati</taxon>
        <taxon>Bacillota</taxon>
        <taxon>Bacilli</taxon>
        <taxon>Bacillales</taxon>
        <taxon>Bacillaceae</taxon>
        <taxon>Bacillus</taxon>
    </lineage>
</organism>
<evidence type="ECO:0000313" key="2">
    <source>
        <dbReference type="Proteomes" id="UP001595896"/>
    </source>
</evidence>
<dbReference type="Pfam" id="PF25948">
    <property type="entry name" value="DUF7986"/>
    <property type="match status" value="1"/>
</dbReference>
<dbReference type="EMBL" id="JBHSGK010000001">
    <property type="protein sequence ID" value="MFC4734971.1"/>
    <property type="molecule type" value="Genomic_DNA"/>
</dbReference>
<name>A0ABV9NS29_9BACI</name>